<evidence type="ECO:0000313" key="13">
    <source>
        <dbReference type="EMBL" id="KAF6203472.1"/>
    </source>
</evidence>
<evidence type="ECO:0000256" key="12">
    <source>
        <dbReference type="ARBA" id="ARBA00048336"/>
    </source>
</evidence>
<dbReference type="EC" id="3.1.3.16" evidence="3"/>
<proteinExistence type="inferred from homology"/>
<dbReference type="SUPFAM" id="SSF53254">
    <property type="entry name" value="Phosphoglycerate mutase-like"/>
    <property type="match status" value="1"/>
</dbReference>
<dbReference type="GO" id="GO:0005741">
    <property type="term" value="C:mitochondrial outer membrane"/>
    <property type="evidence" value="ECO:0007669"/>
    <property type="project" value="UniProtKB-SubCell"/>
</dbReference>
<dbReference type="PANTHER" id="PTHR20935:SF0">
    <property type="entry name" value="SERINE_THREONINE-PROTEIN PHOSPHATASE PGAM5, MITOCHONDRIAL"/>
    <property type="match status" value="1"/>
</dbReference>
<evidence type="ECO:0000256" key="3">
    <source>
        <dbReference type="ARBA" id="ARBA00013081"/>
    </source>
</evidence>
<evidence type="ECO:0000313" key="14">
    <source>
        <dbReference type="Proteomes" id="UP000466442"/>
    </source>
</evidence>
<comment type="catalytic activity">
    <reaction evidence="12">
        <text>O-phospho-L-threonyl-[protein] + H2O = L-threonyl-[protein] + phosphate</text>
        <dbReference type="Rhea" id="RHEA:47004"/>
        <dbReference type="Rhea" id="RHEA-COMP:11060"/>
        <dbReference type="Rhea" id="RHEA-COMP:11605"/>
        <dbReference type="ChEBI" id="CHEBI:15377"/>
        <dbReference type="ChEBI" id="CHEBI:30013"/>
        <dbReference type="ChEBI" id="CHEBI:43474"/>
        <dbReference type="ChEBI" id="CHEBI:61977"/>
        <dbReference type="EC" id="3.1.3.16"/>
    </reaction>
</comment>
<keyword evidence="4" id="KW-0472">Membrane</keyword>
<accession>A0A8S9X3A9</accession>
<comment type="subunit">
    <text evidence="7">Interacts with Pk92B/ASK1.</text>
</comment>
<evidence type="ECO:0000256" key="7">
    <source>
        <dbReference type="ARBA" id="ARBA00038605"/>
    </source>
</evidence>
<dbReference type="GO" id="GO:0090141">
    <property type="term" value="P:positive regulation of mitochondrial fission"/>
    <property type="evidence" value="ECO:0007669"/>
    <property type="project" value="TreeGrafter"/>
</dbReference>
<comment type="subcellular location">
    <subcellularLocation>
        <location evidence="1">Mitochondrion outer membrane</location>
    </subcellularLocation>
</comment>
<evidence type="ECO:0000256" key="8">
    <source>
        <dbReference type="ARBA" id="ARBA00039765"/>
    </source>
</evidence>
<sequence>MWCNVRILFGVGTGLGTGFGVFKLRQSSAENQMKSPFSLAVPPQEDIRRLHKCPYLSWDYNWDRRAKLKKDANGNLTIDDSKNAKLRRYLILINDCHYVNNEESDAPSMTALGESQAQALVRFLVDWLGWEEWLPNTTIVHSPLKRSRKLAKIISKEMATIPVRELELLEEGLPTARSPPPMDDPVSPNKVHTDYPRMEAGFRALFYRPAPTQKEQSVEIVLAHPNVIRYFVCRALQLPPEAFSRFSLKHASMTRIEIFGNGVVNVVSVGDTGYLTPDKFTFGEIEAVLPVL</sequence>
<evidence type="ECO:0000256" key="11">
    <source>
        <dbReference type="ARBA" id="ARBA00047761"/>
    </source>
</evidence>
<evidence type="ECO:0000256" key="4">
    <source>
        <dbReference type="ARBA" id="ARBA00022787"/>
    </source>
</evidence>
<dbReference type="AlphaFoldDB" id="A0A8S9X3A9"/>
<gene>
    <name evidence="13" type="ORF">GE061_001803</name>
</gene>
<evidence type="ECO:0000256" key="9">
    <source>
        <dbReference type="ARBA" id="ARBA00040722"/>
    </source>
</evidence>
<name>A0A8S9X3A9_APOLU</name>
<keyword evidence="4" id="KW-1000">Mitochondrion outer membrane</keyword>
<dbReference type="EMBL" id="WIXP02000010">
    <property type="protein sequence ID" value="KAF6203472.1"/>
    <property type="molecule type" value="Genomic_DNA"/>
</dbReference>
<dbReference type="GO" id="GO:0004722">
    <property type="term" value="F:protein serine/threonine phosphatase activity"/>
    <property type="evidence" value="ECO:0007669"/>
    <property type="project" value="UniProtKB-EC"/>
</dbReference>
<dbReference type="InterPro" id="IPR051021">
    <property type="entry name" value="Mito_Ser/Thr_phosphatase"/>
</dbReference>
<dbReference type="InterPro" id="IPR013078">
    <property type="entry name" value="His_Pase_superF_clade-1"/>
</dbReference>
<evidence type="ECO:0000256" key="10">
    <source>
        <dbReference type="ARBA" id="ARBA00042520"/>
    </source>
</evidence>
<dbReference type="Gene3D" id="3.40.50.1240">
    <property type="entry name" value="Phosphoglycerate mutase-like"/>
    <property type="match status" value="1"/>
</dbReference>
<dbReference type="PANTHER" id="PTHR20935">
    <property type="entry name" value="PHOSPHOGLYCERATE MUTASE-RELATED"/>
    <property type="match status" value="1"/>
</dbReference>
<comment type="catalytic activity">
    <reaction evidence="11">
        <text>O-phospho-L-seryl-[protein] + H2O = L-seryl-[protein] + phosphate</text>
        <dbReference type="Rhea" id="RHEA:20629"/>
        <dbReference type="Rhea" id="RHEA-COMP:9863"/>
        <dbReference type="Rhea" id="RHEA-COMP:11604"/>
        <dbReference type="ChEBI" id="CHEBI:15377"/>
        <dbReference type="ChEBI" id="CHEBI:29999"/>
        <dbReference type="ChEBI" id="CHEBI:43474"/>
        <dbReference type="ChEBI" id="CHEBI:83421"/>
        <dbReference type="EC" id="3.1.3.16"/>
    </reaction>
</comment>
<keyword evidence="14" id="KW-1185">Reference proteome</keyword>
<dbReference type="InterPro" id="IPR029033">
    <property type="entry name" value="His_PPase_superfam"/>
</dbReference>
<dbReference type="Pfam" id="PF00300">
    <property type="entry name" value="His_Phos_1"/>
    <property type="match status" value="2"/>
</dbReference>
<protein>
    <recommendedName>
        <fullName evidence="8">Serine/threonine-protein phosphatase PGAM5, mitochondrial</fullName>
        <ecNumber evidence="3">3.1.3.16</ecNumber>
    </recommendedName>
    <alternativeName>
        <fullName evidence="10">Phosphoglycerate mutase family member 5 homolog</fullName>
    </alternativeName>
    <alternativeName>
        <fullName evidence="9">Serine/threonine-protein phosphatase Pgam5, mitochondrial</fullName>
    </alternativeName>
</protein>
<dbReference type="OrthoDB" id="2118094at2759"/>
<comment type="function">
    <text evidence="6">Displays phosphatase activity for serine/threonine residues, and dephosphorylates and activates Pk92B kinase. Has apparently no phosphoglycerate mutase activity.</text>
</comment>
<evidence type="ECO:0000256" key="2">
    <source>
        <dbReference type="ARBA" id="ARBA00006717"/>
    </source>
</evidence>
<dbReference type="Proteomes" id="UP000466442">
    <property type="component" value="Unassembled WGS sequence"/>
</dbReference>
<keyword evidence="5" id="KW-0378">Hydrolase</keyword>
<reference evidence="13" key="1">
    <citation type="journal article" date="2021" name="Mol. Ecol. Resour.">
        <title>Apolygus lucorum genome provides insights into omnivorousness and mesophyll feeding.</title>
        <authorList>
            <person name="Liu Y."/>
            <person name="Liu H."/>
            <person name="Wang H."/>
            <person name="Huang T."/>
            <person name="Liu B."/>
            <person name="Yang B."/>
            <person name="Yin L."/>
            <person name="Li B."/>
            <person name="Zhang Y."/>
            <person name="Zhang S."/>
            <person name="Jiang F."/>
            <person name="Zhang X."/>
            <person name="Ren Y."/>
            <person name="Wang B."/>
            <person name="Wang S."/>
            <person name="Lu Y."/>
            <person name="Wu K."/>
            <person name="Fan W."/>
            <person name="Wang G."/>
        </authorList>
    </citation>
    <scope>NUCLEOTIDE SEQUENCE</scope>
    <source>
        <strain evidence="13">12Hb</strain>
    </source>
</reference>
<organism evidence="13 14">
    <name type="scientific">Apolygus lucorum</name>
    <name type="common">Small green plant bug</name>
    <name type="synonym">Lygocoris lucorum</name>
    <dbReference type="NCBI Taxonomy" id="248454"/>
    <lineage>
        <taxon>Eukaryota</taxon>
        <taxon>Metazoa</taxon>
        <taxon>Ecdysozoa</taxon>
        <taxon>Arthropoda</taxon>
        <taxon>Hexapoda</taxon>
        <taxon>Insecta</taxon>
        <taxon>Pterygota</taxon>
        <taxon>Neoptera</taxon>
        <taxon>Paraneoptera</taxon>
        <taxon>Hemiptera</taxon>
        <taxon>Heteroptera</taxon>
        <taxon>Panheteroptera</taxon>
        <taxon>Cimicomorpha</taxon>
        <taxon>Miridae</taxon>
        <taxon>Mirini</taxon>
        <taxon>Apolygus</taxon>
    </lineage>
</organism>
<comment type="similarity">
    <text evidence="2">Belongs to the phosphoglycerate mutase family. BPG-dependent PGAM subfamily.</text>
</comment>
<evidence type="ECO:0000256" key="1">
    <source>
        <dbReference type="ARBA" id="ARBA00004294"/>
    </source>
</evidence>
<keyword evidence="4" id="KW-0496">Mitochondrion</keyword>
<evidence type="ECO:0000256" key="6">
    <source>
        <dbReference type="ARBA" id="ARBA00037234"/>
    </source>
</evidence>
<comment type="caution">
    <text evidence="13">The sequence shown here is derived from an EMBL/GenBank/DDBJ whole genome shotgun (WGS) entry which is preliminary data.</text>
</comment>
<evidence type="ECO:0000256" key="5">
    <source>
        <dbReference type="ARBA" id="ARBA00022801"/>
    </source>
</evidence>